<evidence type="ECO:0000256" key="1">
    <source>
        <dbReference type="SAM" id="Phobius"/>
    </source>
</evidence>
<dbReference type="RefSeq" id="WP_068130985.1">
    <property type="nucleotide sequence ID" value="NZ_CP042914.1"/>
</dbReference>
<feature type="transmembrane region" description="Helical" evidence="1">
    <location>
        <begin position="37"/>
        <end position="56"/>
    </location>
</feature>
<evidence type="ECO:0000313" key="3">
    <source>
        <dbReference type="Proteomes" id="UP000325286"/>
    </source>
</evidence>
<dbReference type="KEGG" id="rul:UC8_24580"/>
<keyword evidence="1" id="KW-0812">Transmembrane</keyword>
<keyword evidence="1" id="KW-0472">Membrane</keyword>
<keyword evidence="3" id="KW-1185">Reference proteome</keyword>
<organism evidence="2 3">
    <name type="scientific">Roseimaritima ulvae</name>
    <dbReference type="NCBI Taxonomy" id="980254"/>
    <lineage>
        <taxon>Bacteria</taxon>
        <taxon>Pseudomonadati</taxon>
        <taxon>Planctomycetota</taxon>
        <taxon>Planctomycetia</taxon>
        <taxon>Pirellulales</taxon>
        <taxon>Pirellulaceae</taxon>
        <taxon>Roseimaritima</taxon>
    </lineage>
</organism>
<gene>
    <name evidence="2" type="ORF">UC8_24580</name>
</gene>
<reference evidence="2 3" key="1">
    <citation type="submission" date="2019-08" db="EMBL/GenBank/DDBJ databases">
        <title>Deep-cultivation of Planctomycetes and their phenomic and genomic characterization uncovers novel biology.</title>
        <authorList>
            <person name="Wiegand S."/>
            <person name="Jogler M."/>
            <person name="Boedeker C."/>
            <person name="Pinto D."/>
            <person name="Vollmers J."/>
            <person name="Rivas-Marin E."/>
            <person name="Kohn T."/>
            <person name="Peeters S.H."/>
            <person name="Heuer A."/>
            <person name="Rast P."/>
            <person name="Oberbeckmann S."/>
            <person name="Bunk B."/>
            <person name="Jeske O."/>
            <person name="Meyerdierks A."/>
            <person name="Storesund J.E."/>
            <person name="Kallscheuer N."/>
            <person name="Luecker S."/>
            <person name="Lage O.M."/>
            <person name="Pohl T."/>
            <person name="Merkel B.J."/>
            <person name="Hornburger P."/>
            <person name="Mueller R.-W."/>
            <person name="Bruemmer F."/>
            <person name="Labrenz M."/>
            <person name="Spormann A.M."/>
            <person name="Op den Camp H."/>
            <person name="Overmann J."/>
            <person name="Amann R."/>
            <person name="Jetten M.S.M."/>
            <person name="Mascher T."/>
            <person name="Medema M.H."/>
            <person name="Devos D.P."/>
            <person name="Kaster A.-K."/>
            <person name="Ovreas L."/>
            <person name="Rohde M."/>
            <person name="Galperin M.Y."/>
            <person name="Jogler C."/>
        </authorList>
    </citation>
    <scope>NUCLEOTIDE SEQUENCE [LARGE SCALE GENOMIC DNA]</scope>
    <source>
        <strain evidence="2 3">UC8</strain>
    </source>
</reference>
<keyword evidence="1" id="KW-1133">Transmembrane helix</keyword>
<protein>
    <submittedName>
        <fullName evidence="2">Uncharacterized protein</fullName>
    </submittedName>
</protein>
<dbReference type="Proteomes" id="UP000325286">
    <property type="component" value="Chromosome"/>
</dbReference>
<evidence type="ECO:0000313" key="2">
    <source>
        <dbReference type="EMBL" id="QEG40446.1"/>
    </source>
</evidence>
<name>A0A5B9QTP4_9BACT</name>
<dbReference type="EMBL" id="CP042914">
    <property type="protein sequence ID" value="QEG40446.1"/>
    <property type="molecule type" value="Genomic_DNA"/>
</dbReference>
<dbReference type="AlphaFoldDB" id="A0A5B9QTP4"/>
<proteinExistence type="predicted"/>
<accession>A0A5B9QTP4</accession>
<sequence>MLERLLSVASFLIGWVCLLFAIYRVNATAAIGTVGLSLMAAPLLPAAAAILKAWLVSRATANSQKRGKR</sequence>